<protein>
    <submittedName>
        <fullName evidence="1">Uncharacterized protein</fullName>
    </submittedName>
</protein>
<comment type="caution">
    <text evidence="1">The sequence shown here is derived from an EMBL/GenBank/DDBJ whole genome shotgun (WGS) entry which is preliminary data.</text>
</comment>
<accession>A0AAE3J9R7</accession>
<sequence length="52" mass="5851">MTKEMIQLLNQLTDLADEASVTIYDDGKENGTGEIIKLCKKLAIKIDEYLGY</sequence>
<dbReference type="EMBL" id="JAJEQM010000014">
    <property type="protein sequence ID" value="MCC2211178.1"/>
    <property type="molecule type" value="Genomic_DNA"/>
</dbReference>
<dbReference type="RefSeq" id="WP_308456790.1">
    <property type="nucleotide sequence ID" value="NZ_JAJEQM010000014.1"/>
</dbReference>
<name>A0AAE3J9R7_9FIRM</name>
<evidence type="ECO:0000313" key="1">
    <source>
        <dbReference type="EMBL" id="MCC2211178.1"/>
    </source>
</evidence>
<keyword evidence="2" id="KW-1185">Reference proteome</keyword>
<dbReference type="Proteomes" id="UP001198242">
    <property type="component" value="Unassembled WGS sequence"/>
</dbReference>
<dbReference type="AlphaFoldDB" id="A0AAE3J9R7"/>
<gene>
    <name evidence="1" type="ORF">LKE05_10310</name>
</gene>
<organism evidence="1 2">
    <name type="scientific">Hominilimicola fabiformis</name>
    <dbReference type="NCBI Taxonomy" id="2885356"/>
    <lineage>
        <taxon>Bacteria</taxon>
        <taxon>Bacillati</taxon>
        <taxon>Bacillota</taxon>
        <taxon>Clostridia</taxon>
        <taxon>Eubacteriales</taxon>
        <taxon>Oscillospiraceae</taxon>
        <taxon>Hominilimicola</taxon>
    </lineage>
</organism>
<proteinExistence type="predicted"/>
<reference evidence="1 2" key="1">
    <citation type="submission" date="2021-10" db="EMBL/GenBank/DDBJ databases">
        <title>Anaerobic single-cell dispensing facilitates the cultivation of human gut bacteria.</title>
        <authorList>
            <person name="Afrizal A."/>
        </authorList>
    </citation>
    <scope>NUCLEOTIDE SEQUENCE [LARGE SCALE GENOMIC DNA]</scope>
    <source>
        <strain evidence="1 2">CLA-AA-H232</strain>
    </source>
</reference>
<evidence type="ECO:0000313" key="2">
    <source>
        <dbReference type="Proteomes" id="UP001198242"/>
    </source>
</evidence>